<proteinExistence type="predicted"/>
<name>A0A2T3ZG19_TRIA4</name>
<dbReference type="STRING" id="1042311.A0A2T3ZG19"/>
<feature type="compositionally biased region" description="Polar residues" evidence="1">
    <location>
        <begin position="68"/>
        <end position="78"/>
    </location>
</feature>
<dbReference type="AlphaFoldDB" id="A0A2T3ZG19"/>
<dbReference type="Proteomes" id="UP000240493">
    <property type="component" value="Unassembled WGS sequence"/>
</dbReference>
<protein>
    <submittedName>
        <fullName evidence="2">Uncharacterized protein</fullName>
    </submittedName>
</protein>
<feature type="region of interest" description="Disordered" evidence="1">
    <location>
        <begin position="54"/>
        <end position="91"/>
    </location>
</feature>
<evidence type="ECO:0000256" key="1">
    <source>
        <dbReference type="SAM" id="MobiDB-lite"/>
    </source>
</evidence>
<sequence>MMLSSPSAVVVPKENSIQEFDFFEALSITPQKDPFSIDTEEFLSLPNTVRTPISPQSVPLATPLPKASSATNINSSSVLHPPAKQSAKMPRQLSKAHTKCCDLCHSVAANGDRTSVRMLEYLTTVKQLSHNVDRLAHLLLDTCEILFSIEAGLGECGRSTPELPSDVISELDKKLRVAQSDFNILDEMLGKLLEYERKGTMGRMRRGWGKIFGDTDVDKMAAVLERTKEGLRMSALLFQWTLGTERI</sequence>
<feature type="non-terminal residue" evidence="2">
    <location>
        <position position="247"/>
    </location>
</feature>
<gene>
    <name evidence="2" type="ORF">M441DRAFT_56698</name>
</gene>
<dbReference type="EMBL" id="KZ679259">
    <property type="protein sequence ID" value="PTB43723.1"/>
    <property type="molecule type" value="Genomic_DNA"/>
</dbReference>
<accession>A0A2T3ZG19</accession>
<keyword evidence="3" id="KW-1185">Reference proteome</keyword>
<organism evidence="2 3">
    <name type="scientific">Trichoderma asperellum (strain ATCC 204424 / CBS 433.97 / NBRC 101777)</name>
    <dbReference type="NCBI Taxonomy" id="1042311"/>
    <lineage>
        <taxon>Eukaryota</taxon>
        <taxon>Fungi</taxon>
        <taxon>Dikarya</taxon>
        <taxon>Ascomycota</taxon>
        <taxon>Pezizomycotina</taxon>
        <taxon>Sordariomycetes</taxon>
        <taxon>Hypocreomycetidae</taxon>
        <taxon>Hypocreales</taxon>
        <taxon>Hypocreaceae</taxon>
        <taxon>Trichoderma</taxon>
    </lineage>
</organism>
<evidence type="ECO:0000313" key="3">
    <source>
        <dbReference type="Proteomes" id="UP000240493"/>
    </source>
</evidence>
<dbReference type="OrthoDB" id="194358at2759"/>
<reference evidence="2 3" key="1">
    <citation type="submission" date="2016-07" db="EMBL/GenBank/DDBJ databases">
        <title>Multiple horizontal gene transfer events from other fungi enriched the ability of initially mycotrophic Trichoderma (Ascomycota) to feed on dead plant biomass.</title>
        <authorList>
            <consortium name="DOE Joint Genome Institute"/>
            <person name="Aerts A."/>
            <person name="Atanasova L."/>
            <person name="Chenthamara K."/>
            <person name="Zhang J."/>
            <person name="Grujic M."/>
            <person name="Henrissat B."/>
            <person name="Kuo A."/>
            <person name="Salamov A."/>
            <person name="Lipzen A."/>
            <person name="Labutti K."/>
            <person name="Barry K."/>
            <person name="Miao Y."/>
            <person name="Rahimi M.J."/>
            <person name="Shen Q."/>
            <person name="Grigoriev I.V."/>
            <person name="Kubicek C.P."/>
            <person name="Druzhinina I.S."/>
        </authorList>
    </citation>
    <scope>NUCLEOTIDE SEQUENCE [LARGE SCALE GENOMIC DNA]</scope>
    <source>
        <strain evidence="2 3">CBS 433.97</strain>
    </source>
</reference>
<evidence type="ECO:0000313" key="2">
    <source>
        <dbReference type="EMBL" id="PTB43723.1"/>
    </source>
</evidence>